<evidence type="ECO:0000256" key="3">
    <source>
        <dbReference type="SAM" id="SignalP"/>
    </source>
</evidence>
<keyword evidence="2" id="KW-0626">Porin</keyword>
<dbReference type="InterPro" id="IPR011250">
    <property type="entry name" value="OMP/PagP_B-barrel"/>
</dbReference>
<dbReference type="RefSeq" id="WP_154061557.1">
    <property type="nucleotide sequence ID" value="NZ_LR217717.1"/>
</dbReference>
<evidence type="ECO:0000313" key="6">
    <source>
        <dbReference type="Proteomes" id="UP000294349"/>
    </source>
</evidence>
<feature type="signal peptide" evidence="3">
    <location>
        <begin position="1"/>
        <end position="22"/>
    </location>
</feature>
<keyword evidence="2" id="KW-0406">Ion transport</keyword>
<keyword evidence="2" id="KW-0813">Transport</keyword>
<keyword evidence="2" id="KW-0812">Transmembrane</keyword>
<gene>
    <name evidence="5" type="primary">ompA</name>
    <name evidence="5" type="ORF">BUCILAFE3058_221</name>
</gene>
<comment type="similarity">
    <text evidence="1">Belongs to the outer membrane OOP (TC 1.B.6) superfamily. OmpA family.</text>
</comment>
<protein>
    <submittedName>
        <fullName evidence="5">Outer membrane protein A, partial</fullName>
    </submittedName>
</protein>
<dbReference type="SUPFAM" id="SSF56925">
    <property type="entry name" value="OMPA-like"/>
    <property type="match status" value="1"/>
</dbReference>
<keyword evidence="3" id="KW-0732">Signal</keyword>
<dbReference type="OrthoDB" id="6552714at2"/>
<sequence precursor="true">MKKITIICILFMTSFLSTTVHAKSMPSAKKWHFGIQCDALHPMKIYNKYKNLNYSNYKNIIQGVIALRPGIFSKYTFNPYLSTELKSNILEHLMKDIKNNMLHTYYSNIEYATNIIYPMKKKINLYAKIGAQLTAEINNKKLTDIFMLQKYKQFYPIFSVGMEYLLNQYVHCDVHVNLNKKLNQVNFKSLHSVLNNINLGISWKLYPHIKLEDRNVHTNKGKLFLQN</sequence>
<dbReference type="AlphaFoldDB" id="A0A451DBC5"/>
<dbReference type="InterPro" id="IPR000498">
    <property type="entry name" value="OmpA-like_TM_dom"/>
</dbReference>
<evidence type="ECO:0000313" key="5">
    <source>
        <dbReference type="EMBL" id="VFP83706.1"/>
    </source>
</evidence>
<dbReference type="GO" id="GO:0015288">
    <property type="term" value="F:porin activity"/>
    <property type="evidence" value="ECO:0007669"/>
    <property type="project" value="UniProtKB-KW"/>
</dbReference>
<dbReference type="GO" id="GO:0009279">
    <property type="term" value="C:cell outer membrane"/>
    <property type="evidence" value="ECO:0007669"/>
    <property type="project" value="InterPro"/>
</dbReference>
<feature type="domain" description="Outer membrane protein OmpA-like transmembrane" evidence="4">
    <location>
        <begin position="69"/>
        <end position="204"/>
    </location>
</feature>
<dbReference type="Proteomes" id="UP000294349">
    <property type="component" value="Chromosome"/>
</dbReference>
<dbReference type="EMBL" id="LR217717">
    <property type="protein sequence ID" value="VFP83706.1"/>
    <property type="molecule type" value="Genomic_DNA"/>
</dbReference>
<reference evidence="5 6" key="1">
    <citation type="submission" date="2019-02" db="EMBL/GenBank/DDBJ databases">
        <authorList>
            <person name="Manzano-Marin A."/>
            <person name="Manzano-Marin A."/>
        </authorList>
    </citation>
    <scope>NUCLEOTIDE SEQUENCE [LARGE SCALE GENOMIC DNA]</scope>
    <source>
        <strain evidence="5 6">BuCilaricifoliae</strain>
    </source>
</reference>
<evidence type="ECO:0000256" key="2">
    <source>
        <dbReference type="ARBA" id="ARBA00023114"/>
    </source>
</evidence>
<feature type="chain" id="PRO_5019489788" evidence="3">
    <location>
        <begin position="23"/>
        <end position="227"/>
    </location>
</feature>
<dbReference type="Pfam" id="PF01389">
    <property type="entry name" value="OmpA_membrane"/>
    <property type="match status" value="1"/>
</dbReference>
<accession>A0A451DBC5</accession>
<evidence type="ECO:0000256" key="1">
    <source>
        <dbReference type="ARBA" id="ARBA00005710"/>
    </source>
</evidence>
<proteinExistence type="inferred from homology"/>
<dbReference type="GO" id="GO:0046930">
    <property type="term" value="C:pore complex"/>
    <property type="evidence" value="ECO:0007669"/>
    <property type="project" value="UniProtKB-KW"/>
</dbReference>
<organism evidence="5 6">
    <name type="scientific">Buchnera aphidicola</name>
    <name type="common">Cinara laricifoliae</name>
    <dbReference type="NCBI Taxonomy" id="2518977"/>
    <lineage>
        <taxon>Bacteria</taxon>
        <taxon>Pseudomonadati</taxon>
        <taxon>Pseudomonadota</taxon>
        <taxon>Gammaproteobacteria</taxon>
        <taxon>Enterobacterales</taxon>
        <taxon>Erwiniaceae</taxon>
        <taxon>Buchnera</taxon>
    </lineage>
</organism>
<dbReference type="Gene3D" id="2.40.160.20">
    <property type="match status" value="1"/>
</dbReference>
<evidence type="ECO:0000259" key="4">
    <source>
        <dbReference type="Pfam" id="PF01389"/>
    </source>
</evidence>
<name>A0A451DBC5_9GAMM</name>